<dbReference type="InterPro" id="IPR024474">
    <property type="entry name" value="Znf_dom_IS66"/>
</dbReference>
<reference evidence="5" key="1">
    <citation type="journal article" date="2019" name="Int. J. Syst. Evol. Microbiol.">
        <title>The Global Catalogue of Microorganisms (GCM) 10K type strain sequencing project: providing services to taxonomists for standard genome sequencing and annotation.</title>
        <authorList>
            <consortium name="The Broad Institute Genomics Platform"/>
            <consortium name="The Broad Institute Genome Sequencing Center for Infectious Disease"/>
            <person name="Wu L."/>
            <person name="Ma J."/>
        </authorList>
    </citation>
    <scope>NUCLEOTIDE SEQUENCE [LARGE SCALE GENOMIC DNA]</scope>
    <source>
        <strain evidence="5">CGMCC 1.12371</strain>
    </source>
</reference>
<dbReference type="EMBL" id="JBHTCA010000063">
    <property type="protein sequence ID" value="MFC7411864.1"/>
    <property type="molecule type" value="Genomic_DNA"/>
</dbReference>
<comment type="caution">
    <text evidence="4">The sequence shown here is derived from an EMBL/GenBank/DDBJ whole genome shotgun (WGS) entry which is preliminary data.</text>
</comment>
<organism evidence="4 5">
    <name type="scientific">Hydrogenophaga atypica</name>
    <dbReference type="NCBI Taxonomy" id="249409"/>
    <lineage>
        <taxon>Bacteria</taxon>
        <taxon>Pseudomonadati</taxon>
        <taxon>Pseudomonadota</taxon>
        <taxon>Betaproteobacteria</taxon>
        <taxon>Burkholderiales</taxon>
        <taxon>Comamonadaceae</taxon>
        <taxon>Hydrogenophaga</taxon>
    </lineage>
</organism>
<dbReference type="Pfam" id="PF13007">
    <property type="entry name" value="LZ_Tnp_IS66"/>
    <property type="match status" value="1"/>
</dbReference>
<evidence type="ECO:0000259" key="3">
    <source>
        <dbReference type="Pfam" id="PF13007"/>
    </source>
</evidence>
<gene>
    <name evidence="4" type="ORF">ACFQPB_23720</name>
</gene>
<evidence type="ECO:0000313" key="4">
    <source>
        <dbReference type="EMBL" id="MFC7411864.1"/>
    </source>
</evidence>
<feature type="domain" description="Transposase TnpC homeodomain" evidence="3">
    <location>
        <begin position="35"/>
        <end position="97"/>
    </location>
</feature>
<feature type="domain" description="Transposase IS66 zinc-finger binding" evidence="2">
    <location>
        <begin position="116"/>
        <end position="160"/>
    </location>
</feature>
<feature type="non-terminal residue" evidence="4">
    <location>
        <position position="252"/>
    </location>
</feature>
<dbReference type="InterPro" id="IPR024463">
    <property type="entry name" value="Transposase_TnpC_homeodom"/>
</dbReference>
<dbReference type="PANTHER" id="PTHR33678">
    <property type="entry name" value="BLL1576 PROTEIN"/>
    <property type="match status" value="1"/>
</dbReference>
<feature type="domain" description="Transposase IS66 central" evidence="1">
    <location>
        <begin position="174"/>
        <end position="252"/>
    </location>
</feature>
<keyword evidence="5" id="KW-1185">Reference proteome</keyword>
<dbReference type="InterPro" id="IPR052344">
    <property type="entry name" value="Transposase-related"/>
</dbReference>
<dbReference type="RefSeq" id="WP_382228857.1">
    <property type="nucleotide sequence ID" value="NZ_JBHTCA010000063.1"/>
</dbReference>
<dbReference type="PANTHER" id="PTHR33678:SF1">
    <property type="entry name" value="BLL1576 PROTEIN"/>
    <property type="match status" value="1"/>
</dbReference>
<evidence type="ECO:0000259" key="2">
    <source>
        <dbReference type="Pfam" id="PF13005"/>
    </source>
</evidence>
<proteinExistence type="predicted"/>
<sequence>MPAPHQPPQNIDELLRIIAARDSEVALLKLMVDKLKLQLLRRVRSEFGTSSEQWSAQMALIDGGQAEVPAQTKAASKQAPANDAQIDRSLPAHLPRDVQEHLPPTSNTHHDSNSQPCGCTACGARLRKIGQDVSEQLEYVPAHFKVIRHVRPKLACVACHAIFQASAPSRPIARGVAGAGLLAHVLVSKYCDHLPLYRQSGIYARSGVELDRSTLAGWVDQADQLLDPLVAALGRYTLAAAKLHADDTPVPV</sequence>
<accession>A0ABW2QR47</accession>
<protein>
    <submittedName>
        <fullName evidence="4">Transposase</fullName>
    </submittedName>
</protein>
<evidence type="ECO:0000313" key="5">
    <source>
        <dbReference type="Proteomes" id="UP001596501"/>
    </source>
</evidence>
<name>A0ABW2QR47_9BURK</name>
<dbReference type="InterPro" id="IPR004291">
    <property type="entry name" value="Transposase_IS66_central"/>
</dbReference>
<dbReference type="Proteomes" id="UP001596501">
    <property type="component" value="Unassembled WGS sequence"/>
</dbReference>
<dbReference type="Pfam" id="PF13005">
    <property type="entry name" value="zf-IS66"/>
    <property type="match status" value="1"/>
</dbReference>
<evidence type="ECO:0000259" key="1">
    <source>
        <dbReference type="Pfam" id="PF03050"/>
    </source>
</evidence>
<dbReference type="Pfam" id="PF03050">
    <property type="entry name" value="DDE_Tnp_IS66"/>
    <property type="match status" value="1"/>
</dbReference>